<dbReference type="SMART" id="SM00219">
    <property type="entry name" value="TyrKc"/>
    <property type="match status" value="1"/>
</dbReference>
<dbReference type="Gene3D" id="2.40.50.140">
    <property type="entry name" value="Nucleic acid-binding proteins"/>
    <property type="match status" value="3"/>
</dbReference>
<dbReference type="GO" id="GO:0006952">
    <property type="term" value="P:defense response"/>
    <property type="evidence" value="ECO:0007669"/>
    <property type="project" value="UniProtKB-KW"/>
</dbReference>
<evidence type="ECO:0000256" key="7">
    <source>
        <dbReference type="ARBA" id="ARBA00022771"/>
    </source>
</evidence>
<dbReference type="OrthoDB" id="687381at2759"/>
<dbReference type="GO" id="GO:0003677">
    <property type="term" value="F:DNA binding"/>
    <property type="evidence" value="ECO:0007669"/>
    <property type="project" value="UniProtKB-KW"/>
</dbReference>
<keyword evidence="8" id="KW-0611">Plant defense</keyword>
<protein>
    <recommendedName>
        <fullName evidence="13">Protein kinase domain-containing protein</fullName>
    </recommendedName>
</protein>
<dbReference type="Gene3D" id="1.20.5.4130">
    <property type="match status" value="1"/>
</dbReference>
<dbReference type="Pfam" id="PF18052">
    <property type="entry name" value="Rx_N"/>
    <property type="match status" value="1"/>
</dbReference>
<comment type="similarity">
    <text evidence="2">Belongs to the disease resistance NB-LRR family.</text>
</comment>
<keyword evidence="3" id="KW-0433">Leucine-rich repeat</keyword>
<dbReference type="PANTHER" id="PTHR47165">
    <property type="entry name" value="OS03G0429900 PROTEIN"/>
    <property type="match status" value="1"/>
</dbReference>
<reference evidence="14" key="1">
    <citation type="submission" date="2020-10" db="EMBL/GenBank/DDBJ databases">
        <authorList>
            <person name="Han B."/>
            <person name="Lu T."/>
            <person name="Zhao Q."/>
            <person name="Huang X."/>
            <person name="Zhao Y."/>
        </authorList>
    </citation>
    <scope>NUCLEOTIDE SEQUENCE</scope>
</reference>
<evidence type="ECO:0000256" key="5">
    <source>
        <dbReference type="ARBA" id="ARBA00022737"/>
    </source>
</evidence>
<accession>A0A811R9T1</accession>
<evidence type="ECO:0000259" key="13">
    <source>
        <dbReference type="PROSITE" id="PS50011"/>
    </source>
</evidence>
<name>A0A811R9T1_9POAL</name>
<keyword evidence="7" id="KW-0863">Zinc-finger</keyword>
<keyword evidence="5" id="KW-0677">Repeat</keyword>
<evidence type="ECO:0000256" key="10">
    <source>
        <dbReference type="ARBA" id="ARBA00023125"/>
    </source>
</evidence>
<evidence type="ECO:0000313" key="14">
    <source>
        <dbReference type="EMBL" id="CAD6266927.1"/>
    </source>
</evidence>
<dbReference type="Pfam" id="PF02721">
    <property type="entry name" value="DUF223"/>
    <property type="match status" value="1"/>
</dbReference>
<dbReference type="Proteomes" id="UP000604825">
    <property type="component" value="Unassembled WGS sequence"/>
</dbReference>
<dbReference type="InterPro" id="IPR041118">
    <property type="entry name" value="Rx_N"/>
</dbReference>
<evidence type="ECO:0000256" key="1">
    <source>
        <dbReference type="ARBA" id="ARBA00005690"/>
    </source>
</evidence>
<dbReference type="CDD" id="cd04476">
    <property type="entry name" value="RPA1_DBD_C"/>
    <property type="match status" value="1"/>
</dbReference>
<comment type="caution">
    <text evidence="14">The sequence shown here is derived from an EMBL/GenBank/DDBJ whole genome shotgun (WGS) entry which is preliminary data.</text>
</comment>
<feature type="compositionally biased region" description="Polar residues" evidence="12">
    <location>
        <begin position="711"/>
        <end position="720"/>
    </location>
</feature>
<evidence type="ECO:0000256" key="11">
    <source>
        <dbReference type="PROSITE-ProRule" id="PRU10141"/>
    </source>
</evidence>
<dbReference type="EMBL" id="CAJGYO010000014">
    <property type="protein sequence ID" value="CAD6266927.1"/>
    <property type="molecule type" value="Genomic_DNA"/>
</dbReference>
<dbReference type="SUPFAM" id="SSF50249">
    <property type="entry name" value="Nucleic acid-binding proteins"/>
    <property type="match status" value="3"/>
</dbReference>
<sequence>MDSREILDMENKLLDPTAEEPISLPLNFLRSITNCFSNEQELGRGGYGVVYKGLLRQGDSFIAVKKFHNSSDVVKGDEQFQKVATSLIKHPNVIQLLGYCAESKGVIKKQENGKRAIVYEQTRILCFEYMCNGGLDKHLSDHPSGLGKRSSKRLSKQAIVDARAMEDEDRLMYIAKNQDKLRTYYLQGIFDAIEKGLDEGNQMQGNPVLLSELRPKGLEYVICVRISRMWEHRGTNEQNIIKHLDLVLVDEKANAIYAEIPPDAIPVCKPHLEKGKIVYVAKITVEKAKPTFKVVDHPYMIRLNKRTIIAVPNDQPDSFPKYTFSLTPFTSLLQYLKNENFLDVIGRIIAVSNAANVYLSSGDLMMRRLIKLQDLSGNTIDLSLVGKRALEFDGETVLKVGQQSHVIAIFVGTLIKVYKGNYHFLSGTSACRWYINLNDIPEIKAFQKSLPLVSEPIQHLYLQSEDDSQRSFEQKTLLQLKDIDPFTEKDKKYECTVTIITITENEPWCYRACTIDNHTIRHQDKNFKCTKEDCTNTQFDWRYKISFFVTDGTYNLEFMIFEKRGAELIGKSAETLRKQYDITQTPPEVILLINHKFTFIVKVLYKSINALEPSFEVVLIKERFGKQPAPPMSQLYKSPAVAPSSTVFAAHEDLPLVLPIGSKNIQGQGETQTMDLDPPSISGKIISGKRDYEESASNNQEIQDDDYPKTKATTKGTSQRLRMGTQEEVLQPDVLREDSLVGLNKIAMKDHAPAWITKDTMKSAVALLQPQCGPVLASVDGSVAALCYQGARNASFWVAHKALASLEDNVLKDWAATINLGPSVEALKRELLSIMAILESTLGKVIQYLALEVILMDLRELVYDAEDVLDEMEYFRNQGDVLDASQNAKGCAHNHDAEYMSDEMGYFRTQDILGLNIQFPWSPLPSVCDEQTKLKLDWENDSERPSVCDEPKKFKFDRENASERMQHTAEQMQLMRQRIYGIISPLGSNWSTIPNTAQSRPITTSQSIEPKLYGRKLMMDIIIHDITKGKYSTEVLTVIPIVKLAQGA</sequence>
<evidence type="ECO:0000256" key="12">
    <source>
        <dbReference type="SAM" id="MobiDB-lite"/>
    </source>
</evidence>
<dbReference type="Pfam" id="PF00069">
    <property type="entry name" value="Pkinase"/>
    <property type="match status" value="1"/>
</dbReference>
<keyword evidence="4" id="KW-0479">Metal-binding</keyword>
<dbReference type="Gene3D" id="3.30.200.20">
    <property type="entry name" value="Phosphorylase Kinase, domain 1"/>
    <property type="match status" value="1"/>
</dbReference>
<keyword evidence="11" id="KW-0067">ATP-binding</keyword>
<feature type="binding site" evidence="11">
    <location>
        <position position="66"/>
    </location>
    <ligand>
        <name>ATP</name>
        <dbReference type="ChEBI" id="CHEBI:30616"/>
    </ligand>
</feature>
<dbReference type="InterPro" id="IPR012340">
    <property type="entry name" value="NA-bd_OB-fold"/>
</dbReference>
<dbReference type="GO" id="GO:0005524">
    <property type="term" value="F:ATP binding"/>
    <property type="evidence" value="ECO:0007669"/>
    <property type="project" value="UniProtKB-UniRule"/>
</dbReference>
<evidence type="ECO:0000256" key="4">
    <source>
        <dbReference type="ARBA" id="ARBA00022723"/>
    </source>
</evidence>
<dbReference type="PROSITE" id="PS50011">
    <property type="entry name" value="PROTEIN_KINASE_DOM"/>
    <property type="match status" value="1"/>
</dbReference>
<feature type="domain" description="Protein kinase" evidence="13">
    <location>
        <begin position="36"/>
        <end position="411"/>
    </location>
</feature>
<dbReference type="InterPro" id="IPR000719">
    <property type="entry name" value="Prot_kinase_dom"/>
</dbReference>
<keyword evidence="10" id="KW-0238">DNA-binding</keyword>
<evidence type="ECO:0000256" key="9">
    <source>
        <dbReference type="ARBA" id="ARBA00022833"/>
    </source>
</evidence>
<comment type="similarity">
    <text evidence="1">Belongs to the replication factor A protein 1 family.</text>
</comment>
<evidence type="ECO:0000256" key="2">
    <source>
        <dbReference type="ARBA" id="ARBA00008894"/>
    </source>
</evidence>
<dbReference type="CDD" id="cd04481">
    <property type="entry name" value="RPA1_DBD_B_like"/>
    <property type="match status" value="1"/>
</dbReference>
<proteinExistence type="inferred from homology"/>
<dbReference type="PROSITE" id="PS00107">
    <property type="entry name" value="PROTEIN_KINASE_ATP"/>
    <property type="match status" value="1"/>
</dbReference>
<evidence type="ECO:0000256" key="6">
    <source>
        <dbReference type="ARBA" id="ARBA00022741"/>
    </source>
</evidence>
<dbReference type="InterPro" id="IPR013955">
    <property type="entry name" value="Rep_factor-A_C"/>
</dbReference>
<dbReference type="InterPro" id="IPR011009">
    <property type="entry name" value="Kinase-like_dom_sf"/>
</dbReference>
<dbReference type="AlphaFoldDB" id="A0A811R9T1"/>
<dbReference type="InterPro" id="IPR020635">
    <property type="entry name" value="Tyr_kinase_cat_dom"/>
</dbReference>
<dbReference type="InterPro" id="IPR003871">
    <property type="entry name" value="RFA1B/D_OB_1st"/>
</dbReference>
<gene>
    <name evidence="14" type="ORF">NCGR_LOCUS50232</name>
</gene>
<organism evidence="14 15">
    <name type="scientific">Miscanthus lutarioriparius</name>
    <dbReference type="NCBI Taxonomy" id="422564"/>
    <lineage>
        <taxon>Eukaryota</taxon>
        <taxon>Viridiplantae</taxon>
        <taxon>Streptophyta</taxon>
        <taxon>Embryophyta</taxon>
        <taxon>Tracheophyta</taxon>
        <taxon>Spermatophyta</taxon>
        <taxon>Magnoliopsida</taxon>
        <taxon>Liliopsida</taxon>
        <taxon>Poales</taxon>
        <taxon>Poaceae</taxon>
        <taxon>PACMAD clade</taxon>
        <taxon>Panicoideae</taxon>
        <taxon>Andropogonodae</taxon>
        <taxon>Andropogoneae</taxon>
        <taxon>Saccharinae</taxon>
        <taxon>Miscanthus</taxon>
    </lineage>
</organism>
<keyword evidence="9" id="KW-0862">Zinc</keyword>
<evidence type="ECO:0000256" key="3">
    <source>
        <dbReference type="ARBA" id="ARBA00022614"/>
    </source>
</evidence>
<feature type="region of interest" description="Disordered" evidence="12">
    <location>
        <begin position="690"/>
        <end position="721"/>
    </location>
</feature>
<dbReference type="GO" id="GO:0008270">
    <property type="term" value="F:zinc ion binding"/>
    <property type="evidence" value="ECO:0007669"/>
    <property type="project" value="UniProtKB-KW"/>
</dbReference>
<dbReference type="Pfam" id="PF08646">
    <property type="entry name" value="Rep_fac-A_C"/>
    <property type="match status" value="1"/>
</dbReference>
<keyword evidence="6 11" id="KW-0547">Nucleotide-binding</keyword>
<dbReference type="GO" id="GO:0004713">
    <property type="term" value="F:protein tyrosine kinase activity"/>
    <property type="evidence" value="ECO:0007669"/>
    <property type="project" value="InterPro"/>
</dbReference>
<keyword evidence="15" id="KW-1185">Reference proteome</keyword>
<dbReference type="SUPFAM" id="SSF56112">
    <property type="entry name" value="Protein kinase-like (PK-like)"/>
    <property type="match status" value="1"/>
</dbReference>
<dbReference type="PANTHER" id="PTHR47165:SF4">
    <property type="entry name" value="OS03G0429900 PROTEIN"/>
    <property type="match status" value="1"/>
</dbReference>
<dbReference type="InterPro" id="IPR047192">
    <property type="entry name" value="Euk_RPA1_DBD_C"/>
</dbReference>
<evidence type="ECO:0000313" key="15">
    <source>
        <dbReference type="Proteomes" id="UP000604825"/>
    </source>
</evidence>
<evidence type="ECO:0000256" key="8">
    <source>
        <dbReference type="ARBA" id="ARBA00022821"/>
    </source>
</evidence>
<dbReference type="CDD" id="cd04480">
    <property type="entry name" value="RPA1_DBD_A_like"/>
    <property type="match status" value="1"/>
</dbReference>
<dbReference type="InterPro" id="IPR017441">
    <property type="entry name" value="Protein_kinase_ATP_BS"/>
</dbReference>